<evidence type="ECO:0000313" key="3">
    <source>
        <dbReference type="Proteomes" id="UP000199559"/>
    </source>
</evidence>
<dbReference type="EMBL" id="FORM01000001">
    <property type="protein sequence ID" value="SFI52981.1"/>
    <property type="molecule type" value="Genomic_DNA"/>
</dbReference>
<dbReference type="RefSeq" id="WP_090836637.1">
    <property type="nucleotide sequence ID" value="NZ_FORM01000001.1"/>
</dbReference>
<name>A0A1I3IYG3_9FLAO</name>
<dbReference type="Proteomes" id="UP000199559">
    <property type="component" value="Unassembled WGS sequence"/>
</dbReference>
<feature type="chain" id="PRO_5011624214" evidence="1">
    <location>
        <begin position="21"/>
        <end position="156"/>
    </location>
</feature>
<sequence length="156" mass="17527">MKQIVTVLFLSLLLSCGASKTVKESRQTIKGEWVLNTINYSQAGTYKVSLFNDVSKACFEQSTWQFIPNNYSGTYTIDKTACNAGTRNFNFTIQEIDEATGLYNFLLKPTDAKGKSESNQGFRLKLAQLSDTNMMWQQTITVDGAPFTINMNFSKL</sequence>
<evidence type="ECO:0000256" key="1">
    <source>
        <dbReference type="SAM" id="SignalP"/>
    </source>
</evidence>
<feature type="signal peptide" evidence="1">
    <location>
        <begin position="1"/>
        <end position="20"/>
    </location>
</feature>
<reference evidence="3" key="1">
    <citation type="submission" date="2016-10" db="EMBL/GenBank/DDBJ databases">
        <authorList>
            <person name="Varghese N."/>
            <person name="Submissions S."/>
        </authorList>
    </citation>
    <scope>NUCLEOTIDE SEQUENCE [LARGE SCALE GENOMIC DNA]</scope>
    <source>
        <strain evidence="3">DSM 28881</strain>
    </source>
</reference>
<organism evidence="2 3">
    <name type="scientific">Olleya namhaensis</name>
    <dbReference type="NCBI Taxonomy" id="1144750"/>
    <lineage>
        <taxon>Bacteria</taxon>
        <taxon>Pseudomonadati</taxon>
        <taxon>Bacteroidota</taxon>
        <taxon>Flavobacteriia</taxon>
        <taxon>Flavobacteriales</taxon>
        <taxon>Flavobacteriaceae</taxon>
    </lineage>
</organism>
<dbReference type="AlphaFoldDB" id="A0A1I3IYG3"/>
<evidence type="ECO:0000313" key="2">
    <source>
        <dbReference type="EMBL" id="SFI52981.1"/>
    </source>
</evidence>
<accession>A0A1I3IYG3</accession>
<keyword evidence="1" id="KW-0732">Signal</keyword>
<gene>
    <name evidence="2" type="ORF">SAMN05443431_101172</name>
</gene>
<proteinExistence type="predicted"/>
<dbReference type="PROSITE" id="PS51257">
    <property type="entry name" value="PROKAR_LIPOPROTEIN"/>
    <property type="match status" value="1"/>
</dbReference>
<keyword evidence="3" id="KW-1185">Reference proteome</keyword>
<dbReference type="STRING" id="1144750.SAMN05443431_101172"/>
<protein>
    <submittedName>
        <fullName evidence="2">Lipocalin-like domain-containing protein</fullName>
    </submittedName>
</protein>